<dbReference type="GO" id="GO:0006412">
    <property type="term" value="P:translation"/>
    <property type="evidence" value="ECO:0007669"/>
    <property type="project" value="InterPro"/>
</dbReference>
<dbReference type="PANTHER" id="PTHR15680:SF9">
    <property type="entry name" value="LARGE RIBOSOMAL SUBUNIT PROTEIN BL19M"/>
    <property type="match status" value="1"/>
</dbReference>
<gene>
    <name evidence="6" type="ORF">COY61_00185</name>
</gene>
<evidence type="ECO:0000313" key="7">
    <source>
        <dbReference type="Proteomes" id="UP000229371"/>
    </source>
</evidence>
<sequence length="119" mass="13604">MTQAIESFLKPFLKNALPEIKPGDTIKVYQKIKEALKKDKKSIRKEEKERIQIFEGIVLAKKHGREIGSAITVRKVIAGCGVEKTFPLHSPCIEKIEVLTQAKKIKRAKLYYLRGKTKK</sequence>
<name>A0A2M7RP57_9BACT</name>
<accession>A0A2M7RP57</accession>
<dbReference type="InterPro" id="IPR038657">
    <property type="entry name" value="Ribosomal_bL19_sf"/>
</dbReference>
<evidence type="ECO:0000256" key="2">
    <source>
        <dbReference type="ARBA" id="ARBA00022980"/>
    </source>
</evidence>
<organism evidence="6 7">
    <name type="scientific">bacterium (Candidatus Gribaldobacteria) CG_4_10_14_0_8_um_filter_33_9</name>
    <dbReference type="NCBI Taxonomy" id="2014266"/>
    <lineage>
        <taxon>Bacteria</taxon>
        <taxon>Candidatus Gribaldobacteria</taxon>
    </lineage>
</organism>
<proteinExistence type="inferred from homology"/>
<dbReference type="PANTHER" id="PTHR15680">
    <property type="entry name" value="RIBOSOMAL PROTEIN L19"/>
    <property type="match status" value="1"/>
</dbReference>
<dbReference type="InterPro" id="IPR001857">
    <property type="entry name" value="Ribosomal_bL19"/>
</dbReference>
<dbReference type="Pfam" id="PF01245">
    <property type="entry name" value="Ribosomal_L19"/>
    <property type="match status" value="1"/>
</dbReference>
<evidence type="ECO:0000256" key="3">
    <source>
        <dbReference type="ARBA" id="ARBA00023274"/>
    </source>
</evidence>
<dbReference type="EMBL" id="PFMI01000004">
    <property type="protein sequence ID" value="PIZ01253.1"/>
    <property type="molecule type" value="Genomic_DNA"/>
</dbReference>
<dbReference type="Gene3D" id="2.30.30.790">
    <property type="match status" value="1"/>
</dbReference>
<dbReference type="PIRSF" id="PIRSF002191">
    <property type="entry name" value="Ribosomal_L19"/>
    <property type="match status" value="1"/>
</dbReference>
<evidence type="ECO:0000256" key="5">
    <source>
        <dbReference type="ARBA" id="ARBA00035493"/>
    </source>
</evidence>
<keyword evidence="3" id="KW-0687">Ribonucleoprotein</keyword>
<comment type="caution">
    <text evidence="6">The sequence shown here is derived from an EMBL/GenBank/DDBJ whole genome shotgun (WGS) entry which is preliminary data.</text>
</comment>
<comment type="similarity">
    <text evidence="1">Belongs to the bacterial ribosomal protein bL19 family.</text>
</comment>
<dbReference type="AlphaFoldDB" id="A0A2M7RP57"/>
<dbReference type="Proteomes" id="UP000229371">
    <property type="component" value="Unassembled WGS sequence"/>
</dbReference>
<dbReference type="SUPFAM" id="SSF50104">
    <property type="entry name" value="Translation proteins SH3-like domain"/>
    <property type="match status" value="1"/>
</dbReference>
<evidence type="ECO:0000313" key="6">
    <source>
        <dbReference type="EMBL" id="PIZ01253.1"/>
    </source>
</evidence>
<dbReference type="GO" id="GO:0022625">
    <property type="term" value="C:cytosolic large ribosomal subunit"/>
    <property type="evidence" value="ECO:0007669"/>
    <property type="project" value="TreeGrafter"/>
</dbReference>
<evidence type="ECO:0000256" key="4">
    <source>
        <dbReference type="ARBA" id="ARBA00035171"/>
    </source>
</evidence>
<evidence type="ECO:0000256" key="1">
    <source>
        <dbReference type="ARBA" id="ARBA00005781"/>
    </source>
</evidence>
<dbReference type="InterPro" id="IPR008991">
    <property type="entry name" value="Translation_prot_SH3-like_sf"/>
</dbReference>
<reference evidence="7" key="1">
    <citation type="submission" date="2017-09" db="EMBL/GenBank/DDBJ databases">
        <title>Depth-based differentiation of microbial function through sediment-hosted aquifers and enrichment of novel symbionts in the deep terrestrial subsurface.</title>
        <authorList>
            <person name="Probst A.J."/>
            <person name="Ladd B."/>
            <person name="Jarett J.K."/>
            <person name="Geller-Mcgrath D.E."/>
            <person name="Sieber C.M.K."/>
            <person name="Emerson J.B."/>
            <person name="Anantharaman K."/>
            <person name="Thomas B.C."/>
            <person name="Malmstrom R."/>
            <person name="Stieglmeier M."/>
            <person name="Klingl A."/>
            <person name="Woyke T."/>
            <person name="Ryan C.M."/>
            <person name="Banfield J.F."/>
        </authorList>
    </citation>
    <scope>NUCLEOTIDE SEQUENCE [LARGE SCALE GENOMIC DNA]</scope>
</reference>
<dbReference type="GO" id="GO:0003735">
    <property type="term" value="F:structural constituent of ribosome"/>
    <property type="evidence" value="ECO:0007669"/>
    <property type="project" value="InterPro"/>
</dbReference>
<dbReference type="NCBIfam" id="TIGR01024">
    <property type="entry name" value="rplS_bact"/>
    <property type="match status" value="1"/>
</dbReference>
<protein>
    <recommendedName>
        <fullName evidence="4">Large ribosomal subunit protein bL19</fullName>
    </recommendedName>
    <alternativeName>
        <fullName evidence="5">50S ribosomal protein L19</fullName>
    </alternativeName>
</protein>
<keyword evidence="2 6" id="KW-0689">Ribosomal protein</keyword>